<dbReference type="InterPro" id="IPR002575">
    <property type="entry name" value="Aminoglycoside_PTrfase"/>
</dbReference>
<dbReference type="SUPFAM" id="SSF56112">
    <property type="entry name" value="Protein kinase-like (PK-like)"/>
    <property type="match status" value="1"/>
</dbReference>
<evidence type="ECO:0000259" key="1">
    <source>
        <dbReference type="Pfam" id="PF01636"/>
    </source>
</evidence>
<dbReference type="RefSeq" id="WP_003960348.1">
    <property type="nucleotide sequence ID" value="NZ_CM000913.1"/>
</dbReference>
<dbReference type="Gene3D" id="3.90.1200.10">
    <property type="match status" value="1"/>
</dbReference>
<dbReference type="KEGG" id="sclf:BB341_20305"/>
<keyword evidence="3" id="KW-1185">Reference proteome</keyword>
<dbReference type="InterPro" id="IPR011009">
    <property type="entry name" value="Kinase-like_dom_sf"/>
</dbReference>
<dbReference type="EMBL" id="CM000913">
    <property type="protein sequence ID" value="EFG06662.1"/>
    <property type="molecule type" value="Genomic_DNA"/>
</dbReference>
<dbReference type="Proteomes" id="UP000002357">
    <property type="component" value="Chromosome"/>
</dbReference>
<name>E2Q236_STRCL</name>
<dbReference type="GeneID" id="93731802"/>
<reference evidence="2 3" key="1">
    <citation type="journal article" date="2010" name="Genome Biol. Evol.">
        <title>The sequence of a 1.8-mb bacterial linear plasmid reveals a rich evolutionary reservoir of secondary metabolic pathways.</title>
        <authorList>
            <person name="Medema M.H."/>
            <person name="Trefzer A."/>
            <person name="Kovalchuk A."/>
            <person name="van den Berg M."/>
            <person name="Mueller U."/>
            <person name="Heijne W."/>
            <person name="Wu L."/>
            <person name="Alam M.T."/>
            <person name="Ronning C.M."/>
            <person name="Nierman W.C."/>
            <person name="Bovenberg R.A.L."/>
            <person name="Breitling R."/>
            <person name="Takano E."/>
        </authorList>
    </citation>
    <scope>NUCLEOTIDE SEQUENCE [LARGE SCALE GENOMIC DNA]</scope>
    <source>
        <strain evidence="3">ATCC 27064 / DSM 738 / JCM 4710 / NBRC 13307 / NCIMB 12785 / NRRL 3585 / VKM Ac-602</strain>
    </source>
</reference>
<gene>
    <name evidence="2" type="ORF">SCLAV_1587</name>
</gene>
<sequence length="265" mass="28724">MSKRVEWADLPAGVRAAVEGRTGPVTDTTTVAEGLNCRLAAVIRTERHGRLFLKGVRDTDIAEAAALQWELALGPVVGGIAPVVRHSVRADGWALLVFDHIDGRHADLAPGTGDLPSIARALTRMTRLRTPAHLTVPAFTDGYGEHLTPGDAELLAGDTLLHTDTNPHNILIGHADGDAHVIDWAMPATGPAWIDAAYTAVRLMECEQPPDDALAWLTAVPAWRRADPRAVESFVNVVSRHWTARVGHRGAEPSNSRFRWLLQAR</sequence>
<dbReference type="STRING" id="1901.BB341_20305"/>
<organism evidence="2 3">
    <name type="scientific">Streptomyces clavuligerus</name>
    <dbReference type="NCBI Taxonomy" id="1901"/>
    <lineage>
        <taxon>Bacteria</taxon>
        <taxon>Bacillati</taxon>
        <taxon>Actinomycetota</taxon>
        <taxon>Actinomycetes</taxon>
        <taxon>Kitasatosporales</taxon>
        <taxon>Streptomycetaceae</taxon>
        <taxon>Streptomyces</taxon>
    </lineage>
</organism>
<dbReference type="AlphaFoldDB" id="E2Q236"/>
<protein>
    <recommendedName>
        <fullName evidence="1">Aminoglycoside phosphotransferase domain-containing protein</fullName>
    </recommendedName>
</protein>
<accession>E2Q236</accession>
<dbReference type="Pfam" id="PF01636">
    <property type="entry name" value="APH"/>
    <property type="match status" value="1"/>
</dbReference>
<evidence type="ECO:0000313" key="2">
    <source>
        <dbReference type="EMBL" id="EFG06662.1"/>
    </source>
</evidence>
<dbReference type="eggNOG" id="COG0510">
    <property type="taxonomic scope" value="Bacteria"/>
</dbReference>
<proteinExistence type="predicted"/>
<feature type="domain" description="Aminoglycoside phosphotransferase" evidence="1">
    <location>
        <begin position="158"/>
        <end position="227"/>
    </location>
</feature>
<evidence type="ECO:0000313" key="3">
    <source>
        <dbReference type="Proteomes" id="UP000002357"/>
    </source>
</evidence>
<dbReference type="OrthoDB" id="2570531at2"/>